<accession>A0A502DQC1</accession>
<dbReference type="OrthoDB" id="8846644at2"/>
<evidence type="ECO:0000313" key="1">
    <source>
        <dbReference type="EMBL" id="TPG27608.1"/>
    </source>
</evidence>
<organism evidence="1 2">
    <name type="scientific">Variovorax guangxiensis</name>
    <dbReference type="NCBI Taxonomy" id="1775474"/>
    <lineage>
        <taxon>Bacteria</taxon>
        <taxon>Pseudomonadati</taxon>
        <taxon>Pseudomonadota</taxon>
        <taxon>Betaproteobacteria</taxon>
        <taxon>Burkholderiales</taxon>
        <taxon>Comamonadaceae</taxon>
        <taxon>Variovorax</taxon>
    </lineage>
</organism>
<dbReference type="Proteomes" id="UP000319212">
    <property type="component" value="Unassembled WGS sequence"/>
</dbReference>
<name>A0A502DQC1_9BURK</name>
<dbReference type="RefSeq" id="WP_140842346.1">
    <property type="nucleotide sequence ID" value="NZ_RCZI01000003.1"/>
</dbReference>
<proteinExistence type="predicted"/>
<gene>
    <name evidence="1" type="ORF">EAH82_12600</name>
</gene>
<evidence type="ECO:0000313" key="2">
    <source>
        <dbReference type="Proteomes" id="UP000319212"/>
    </source>
</evidence>
<protein>
    <submittedName>
        <fullName evidence="1">DUF3540 domain-containing protein</fullName>
    </submittedName>
</protein>
<sequence length="211" mass="22913">MSRREDPLMQWCSQPMQATGTVDAPAHEADLYAVRTAQGSFAARRAASCLLEPQPGDRVWVAGDLEQGLYITAILARDAAAPVHLRLPPGSSLGTTAGALSLQADSLQLVSRQLSVQVESAVLCAQTVTGVGREATWSFGRVKLICDLLESFADRLVQFSRWSQRTVDGIDQVRSKQIDYRADQTMQLQAANFMADASNLVKLDGEQIHLG</sequence>
<dbReference type="InterPro" id="IPR021927">
    <property type="entry name" value="DUF3540"/>
</dbReference>
<reference evidence="1 2" key="1">
    <citation type="journal article" date="2019" name="Environ. Microbiol.">
        <title>Species interactions and distinct microbial communities in high Arctic permafrost affected cryosols are associated with the CH4 and CO2 gas fluxes.</title>
        <authorList>
            <person name="Altshuler I."/>
            <person name="Hamel J."/>
            <person name="Turney S."/>
            <person name="Magnuson E."/>
            <person name="Levesque R."/>
            <person name="Greer C."/>
            <person name="Whyte L.G."/>
        </authorList>
    </citation>
    <scope>NUCLEOTIDE SEQUENCE [LARGE SCALE GENOMIC DNA]</scope>
    <source>
        <strain evidence="1 2">S06.C</strain>
    </source>
</reference>
<dbReference type="EMBL" id="RCZI01000003">
    <property type="protein sequence ID" value="TPG27608.1"/>
    <property type="molecule type" value="Genomic_DNA"/>
</dbReference>
<dbReference type="AlphaFoldDB" id="A0A502DQC1"/>
<comment type="caution">
    <text evidence="1">The sequence shown here is derived from an EMBL/GenBank/DDBJ whole genome shotgun (WGS) entry which is preliminary data.</text>
</comment>
<dbReference type="Pfam" id="PF12059">
    <property type="entry name" value="DUF3540"/>
    <property type="match status" value="1"/>
</dbReference>